<dbReference type="InterPro" id="IPR036047">
    <property type="entry name" value="F-box-like_dom_sf"/>
</dbReference>
<gene>
    <name evidence="2" type="ORF">QBC47DRAFT_373362</name>
</gene>
<proteinExistence type="predicted"/>
<evidence type="ECO:0000313" key="3">
    <source>
        <dbReference type="Proteomes" id="UP001239445"/>
    </source>
</evidence>
<dbReference type="SUPFAM" id="SSF81383">
    <property type="entry name" value="F-box domain"/>
    <property type="match status" value="1"/>
</dbReference>
<comment type="caution">
    <text evidence="2">The sequence shown here is derived from an EMBL/GenBank/DDBJ whole genome shotgun (WGS) entry which is preliminary data.</text>
</comment>
<evidence type="ECO:0000313" key="2">
    <source>
        <dbReference type="EMBL" id="KAK1759962.1"/>
    </source>
</evidence>
<dbReference type="Pfam" id="PF00646">
    <property type="entry name" value="F-box"/>
    <property type="match status" value="1"/>
</dbReference>
<feature type="domain" description="F-box" evidence="1">
    <location>
        <begin position="1"/>
        <end position="49"/>
    </location>
</feature>
<reference evidence="2" key="1">
    <citation type="submission" date="2023-06" db="EMBL/GenBank/DDBJ databases">
        <title>Genome-scale phylogeny and comparative genomics of the fungal order Sordariales.</title>
        <authorList>
            <consortium name="Lawrence Berkeley National Laboratory"/>
            <person name="Hensen N."/>
            <person name="Bonometti L."/>
            <person name="Westerberg I."/>
            <person name="Brannstrom I.O."/>
            <person name="Guillou S."/>
            <person name="Cros-Aarteil S."/>
            <person name="Calhoun S."/>
            <person name="Haridas S."/>
            <person name="Kuo A."/>
            <person name="Mondo S."/>
            <person name="Pangilinan J."/>
            <person name="Riley R."/>
            <person name="Labutti K."/>
            <person name="Andreopoulos B."/>
            <person name="Lipzen A."/>
            <person name="Chen C."/>
            <person name="Yanf M."/>
            <person name="Daum C."/>
            <person name="Ng V."/>
            <person name="Clum A."/>
            <person name="Steindorff A."/>
            <person name="Ohm R."/>
            <person name="Martin F."/>
            <person name="Silar P."/>
            <person name="Natvig D."/>
            <person name="Lalanne C."/>
            <person name="Gautier V."/>
            <person name="Ament-Velasquez S.L."/>
            <person name="Kruys A."/>
            <person name="Hutchinson M.I."/>
            <person name="Powell A.J."/>
            <person name="Barry K."/>
            <person name="Miller A.N."/>
            <person name="Grigoriev I.V."/>
            <person name="Debuchy R."/>
            <person name="Gladieux P."/>
            <person name="Thoren M.H."/>
            <person name="Johannesson H."/>
        </authorList>
    </citation>
    <scope>NUCLEOTIDE SEQUENCE</scope>
    <source>
        <strain evidence="2">PSN4</strain>
    </source>
</reference>
<dbReference type="SMART" id="SM00256">
    <property type="entry name" value="FBOX"/>
    <property type="match status" value="1"/>
</dbReference>
<evidence type="ECO:0000259" key="1">
    <source>
        <dbReference type="PROSITE" id="PS50181"/>
    </source>
</evidence>
<accession>A0AAJ0BL52</accession>
<dbReference type="AlphaFoldDB" id="A0AAJ0BL52"/>
<protein>
    <recommendedName>
        <fullName evidence="1">F-box domain-containing protein</fullName>
    </recommendedName>
</protein>
<keyword evidence="3" id="KW-1185">Reference proteome</keyword>
<organism evidence="2 3">
    <name type="scientific">Echria macrotheca</name>
    <dbReference type="NCBI Taxonomy" id="438768"/>
    <lineage>
        <taxon>Eukaryota</taxon>
        <taxon>Fungi</taxon>
        <taxon>Dikarya</taxon>
        <taxon>Ascomycota</taxon>
        <taxon>Pezizomycotina</taxon>
        <taxon>Sordariomycetes</taxon>
        <taxon>Sordariomycetidae</taxon>
        <taxon>Sordariales</taxon>
        <taxon>Schizotheciaceae</taxon>
        <taxon>Echria</taxon>
    </lineage>
</organism>
<dbReference type="InterPro" id="IPR001810">
    <property type="entry name" value="F-box_dom"/>
</dbReference>
<dbReference type="EMBL" id="MU839828">
    <property type="protein sequence ID" value="KAK1759962.1"/>
    <property type="molecule type" value="Genomic_DNA"/>
</dbReference>
<dbReference type="PROSITE" id="PS50181">
    <property type="entry name" value="FBOX"/>
    <property type="match status" value="1"/>
</dbReference>
<name>A0AAJ0BL52_9PEZI</name>
<sequence length="484" mass="56514">MTLLLDLPLELVWEVIGFLDPISLITLSQTCRCLRYVIQPNRGHFVQRLLALELLPEYGGIVPKFRSRDNELVPSWDSPEWDRNLYACGGCMKLRHHMHFDNHSILRLKWRKPPLDSLEARKLTDWGPPSESRRHVVGFSRRRTMPDEDLEYARRLYHGVANGEVLDRGTLLRIDMEDMKLFDLVAEGAEREVCGRHRHQRRCHDCRLQLGYFSRPTDQHGTADAPIVRSRMRAFPDFLERYFPGLFAPLSPKRTPRNFRVWHVRRTISLALYMAFCVGCKTWQEFASFRKYSGDVNYKPLDQDPDWPVLCCYCSLRTIGRESFTAELACKVTHLVELLMAKFLYQLTFGWKVFGEGVHGEDMYIHELATTKGEDIVPEFSHAPMIPYINTLEGIELVDAIEARGGPLKLRASMKRFRLFVDRVPEVKEHLESWVGVWFEDYDLNEGAYFRLDGIKTRIKTDPSFLVDYLLARQPYRFKAGRIP</sequence>
<dbReference type="Proteomes" id="UP001239445">
    <property type="component" value="Unassembled WGS sequence"/>
</dbReference>